<accession>A0A6I8MCA5</accession>
<dbReference type="Proteomes" id="UP000419017">
    <property type="component" value="Unassembled WGS sequence"/>
</dbReference>
<protein>
    <recommendedName>
        <fullName evidence="4">Outer membrane protein beta-barrel domain-containing protein</fullName>
    </recommendedName>
</protein>
<dbReference type="EMBL" id="CABWIB010000001">
    <property type="protein sequence ID" value="VWL85856.1"/>
    <property type="molecule type" value="Genomic_DNA"/>
</dbReference>
<gene>
    <name evidence="2" type="ORF">OMES3154_01142</name>
</gene>
<organism evidence="2 3">
    <name type="scientific">Oceanivirga miroungae</name>
    <dbReference type="NCBI Taxonomy" id="1130046"/>
    <lineage>
        <taxon>Bacteria</taxon>
        <taxon>Fusobacteriati</taxon>
        <taxon>Fusobacteriota</taxon>
        <taxon>Fusobacteriia</taxon>
        <taxon>Fusobacteriales</taxon>
        <taxon>Leptotrichiaceae</taxon>
        <taxon>Oceanivirga</taxon>
    </lineage>
</organism>
<keyword evidence="3" id="KW-1185">Reference proteome</keyword>
<reference evidence="2 3" key="1">
    <citation type="submission" date="2019-10" db="EMBL/GenBank/DDBJ databases">
        <authorList>
            <person name="Blom J."/>
        </authorList>
    </citation>
    <scope>NUCLEOTIDE SEQUENCE [LARGE SCALE GENOMIC DNA]</scope>
    <source>
        <strain evidence="2 3">ES3154-GLU</strain>
    </source>
</reference>
<feature type="chain" id="PRO_5026197202" description="Outer membrane protein beta-barrel domain-containing protein" evidence="1">
    <location>
        <begin position="23"/>
        <end position="235"/>
    </location>
</feature>
<keyword evidence="1" id="KW-0732">Signal</keyword>
<evidence type="ECO:0000313" key="3">
    <source>
        <dbReference type="Proteomes" id="UP000419017"/>
    </source>
</evidence>
<sequence length="235" mass="25582">MKKKLIIGTVVGFILASMNTFALDTVGPRHRLEGSVTIMGMRFDKKNQIKSFEGEKVDSNDNKVVHWNEYSAISVAYRPEWTVPVSNVFSVTMGPSINLGAQLNVDNYNSASGATGVYGLEGGAGVEMDLNFRIPNSEVIYIGIDGIVKGIAYLKSLKYDNSSEATTKVLSKGVESGVGLTLGTKVSNRIKIGARIGYENKQLWEGNISKELEGKKLRGQHIMPISVNFGYILGK</sequence>
<evidence type="ECO:0000313" key="2">
    <source>
        <dbReference type="EMBL" id="VWL85856.1"/>
    </source>
</evidence>
<name>A0A6I8MCA5_9FUSO</name>
<evidence type="ECO:0000256" key="1">
    <source>
        <dbReference type="SAM" id="SignalP"/>
    </source>
</evidence>
<dbReference type="AlphaFoldDB" id="A0A6I8MCA5"/>
<feature type="signal peptide" evidence="1">
    <location>
        <begin position="1"/>
        <end position="22"/>
    </location>
</feature>
<dbReference type="RefSeq" id="WP_156683822.1">
    <property type="nucleotide sequence ID" value="NZ_CABWIB010000001.1"/>
</dbReference>
<proteinExistence type="predicted"/>
<evidence type="ECO:0008006" key="4">
    <source>
        <dbReference type="Google" id="ProtNLM"/>
    </source>
</evidence>